<evidence type="ECO:0000313" key="2">
    <source>
        <dbReference type="Proteomes" id="UP001597493"/>
    </source>
</evidence>
<dbReference type="RefSeq" id="WP_379275339.1">
    <property type="nucleotide sequence ID" value="NZ_JBHUMY010000018.1"/>
</dbReference>
<evidence type="ECO:0000313" key="1">
    <source>
        <dbReference type="EMBL" id="MFD2661873.1"/>
    </source>
</evidence>
<comment type="caution">
    <text evidence="1">The sequence shown here is derived from an EMBL/GenBank/DDBJ whole genome shotgun (WGS) entry which is preliminary data.</text>
</comment>
<name>A0ABW5QZB1_9BACL</name>
<gene>
    <name evidence="1" type="ORF">ACFSW5_16585</name>
</gene>
<accession>A0ABW5QZB1</accession>
<sequence>MYIKVLKADIAGIIDDVLDVIRNHSDVQWESVFHEAVWLSENGAHRNAVKFGIALLGLFQNEQAKELLLTLGKHEEFTLYAAVAIQNGMKNGNEVLFELAKSVHGWGKIHIVERLEPTSPHMKDWLLRHGCSNTVMNEYLACVCARKGDLKEALSSDRVDKDLFEGATDIVEALLYGGPAEDIDDYEHAPKVLSDYVRLAREMYSTVKHLSVMLDIRDFLNSDEKKWTERMQSGWTERLRGAVLESCQSIISRSGWGSTVMDAVRSSDTLEHYYGVTCSRKLGIDIWEELFAQLVANPALNNYLELMKSDDPNRIRKLVQFAEERLPLRHIASGPADEFGLGIEFEAHARLGSLLQSLDRHEGVGKQLILTGLNSPVVSNRNMALNALEGWNIASWGEELLQAVTRLEEEEPVDSVKERIRKLMEDKGISL</sequence>
<protein>
    <submittedName>
        <fullName evidence="1">Limonene hydroxylase</fullName>
    </submittedName>
</protein>
<dbReference type="Proteomes" id="UP001597493">
    <property type="component" value="Unassembled WGS sequence"/>
</dbReference>
<dbReference type="EMBL" id="JBHUMY010000018">
    <property type="protein sequence ID" value="MFD2661873.1"/>
    <property type="molecule type" value="Genomic_DNA"/>
</dbReference>
<organism evidence="1 2">
    <name type="scientific">Paenibacillus thailandensis</name>
    <dbReference type="NCBI Taxonomy" id="393250"/>
    <lineage>
        <taxon>Bacteria</taxon>
        <taxon>Bacillati</taxon>
        <taxon>Bacillota</taxon>
        <taxon>Bacilli</taxon>
        <taxon>Bacillales</taxon>
        <taxon>Paenibacillaceae</taxon>
        <taxon>Paenibacillus</taxon>
    </lineage>
</organism>
<proteinExistence type="predicted"/>
<reference evidence="2" key="1">
    <citation type="journal article" date="2019" name="Int. J. Syst. Evol. Microbiol.">
        <title>The Global Catalogue of Microorganisms (GCM) 10K type strain sequencing project: providing services to taxonomists for standard genome sequencing and annotation.</title>
        <authorList>
            <consortium name="The Broad Institute Genomics Platform"/>
            <consortium name="The Broad Institute Genome Sequencing Center for Infectious Disease"/>
            <person name="Wu L."/>
            <person name="Ma J."/>
        </authorList>
    </citation>
    <scope>NUCLEOTIDE SEQUENCE [LARGE SCALE GENOMIC DNA]</scope>
    <source>
        <strain evidence="2">TISTR 1827</strain>
    </source>
</reference>
<keyword evidence="2" id="KW-1185">Reference proteome</keyword>